<evidence type="ECO:0000256" key="5">
    <source>
        <dbReference type="ARBA" id="ARBA00022801"/>
    </source>
</evidence>
<comment type="caution">
    <text evidence="8">The sequence shown here is derived from an EMBL/GenBank/DDBJ whole genome shotgun (WGS) entry which is preliminary data.</text>
</comment>
<dbReference type="Pfam" id="PF17917">
    <property type="entry name" value="RT_RNaseH"/>
    <property type="match status" value="1"/>
</dbReference>
<dbReference type="InterPro" id="IPR050951">
    <property type="entry name" value="Retrovirus_Pol_polyprotein"/>
</dbReference>
<name>A0A5B6WGG6_9ROSI</name>
<keyword evidence="2" id="KW-0548">Nucleotidyltransferase</keyword>
<reference evidence="9" key="1">
    <citation type="journal article" date="2019" name="Plant Biotechnol. J.">
        <title>Genome sequencing of the Australian wild diploid species Gossypium australe highlights disease resistance and delayed gland morphogenesis.</title>
        <authorList>
            <person name="Cai Y."/>
            <person name="Cai X."/>
            <person name="Wang Q."/>
            <person name="Wang P."/>
            <person name="Zhang Y."/>
            <person name="Cai C."/>
            <person name="Xu Y."/>
            <person name="Wang K."/>
            <person name="Zhou Z."/>
            <person name="Wang C."/>
            <person name="Geng S."/>
            <person name="Li B."/>
            <person name="Dong Q."/>
            <person name="Hou Y."/>
            <person name="Wang H."/>
            <person name="Ai P."/>
            <person name="Liu Z."/>
            <person name="Yi F."/>
            <person name="Sun M."/>
            <person name="An G."/>
            <person name="Cheng J."/>
            <person name="Zhang Y."/>
            <person name="Shi Q."/>
            <person name="Xie Y."/>
            <person name="Shi X."/>
            <person name="Chang Y."/>
            <person name="Huang F."/>
            <person name="Chen Y."/>
            <person name="Hong S."/>
            <person name="Mi L."/>
            <person name="Sun Q."/>
            <person name="Zhang L."/>
            <person name="Zhou B."/>
            <person name="Peng R."/>
            <person name="Zhang X."/>
            <person name="Liu F."/>
        </authorList>
    </citation>
    <scope>NUCLEOTIDE SEQUENCE [LARGE SCALE GENOMIC DNA]</scope>
    <source>
        <strain evidence="9">cv. PA1801</strain>
    </source>
</reference>
<dbReference type="Gene3D" id="3.30.70.270">
    <property type="match status" value="2"/>
</dbReference>
<dbReference type="PANTHER" id="PTHR37984">
    <property type="entry name" value="PROTEIN CBG26694"/>
    <property type="match status" value="1"/>
</dbReference>
<keyword evidence="9" id="KW-1185">Reference proteome</keyword>
<keyword evidence="3" id="KW-0540">Nuclease</keyword>
<dbReference type="GO" id="GO:0004519">
    <property type="term" value="F:endonuclease activity"/>
    <property type="evidence" value="ECO:0007669"/>
    <property type="project" value="UniProtKB-KW"/>
</dbReference>
<gene>
    <name evidence="8" type="ORF">EPI10_021382</name>
</gene>
<keyword evidence="1" id="KW-0808">Transferase</keyword>
<dbReference type="Proteomes" id="UP000325315">
    <property type="component" value="Unassembled WGS sequence"/>
</dbReference>
<dbReference type="InterPro" id="IPR043128">
    <property type="entry name" value="Rev_trsase/Diguanyl_cyclase"/>
</dbReference>
<evidence type="ECO:0000256" key="2">
    <source>
        <dbReference type="ARBA" id="ARBA00022695"/>
    </source>
</evidence>
<evidence type="ECO:0000256" key="3">
    <source>
        <dbReference type="ARBA" id="ARBA00022722"/>
    </source>
</evidence>
<protein>
    <submittedName>
        <fullName evidence="8">Integrase</fullName>
    </submittedName>
</protein>
<feature type="domain" description="Reverse transcriptase RNase H-like" evidence="7">
    <location>
        <begin position="91"/>
        <end position="128"/>
    </location>
</feature>
<evidence type="ECO:0000256" key="4">
    <source>
        <dbReference type="ARBA" id="ARBA00022759"/>
    </source>
</evidence>
<dbReference type="InterPro" id="IPR041373">
    <property type="entry name" value="RT_RNaseH"/>
</dbReference>
<dbReference type="EMBL" id="SMMG02000003">
    <property type="protein sequence ID" value="KAA3480981.1"/>
    <property type="molecule type" value="Genomic_DNA"/>
</dbReference>
<evidence type="ECO:0000313" key="9">
    <source>
        <dbReference type="Proteomes" id="UP000325315"/>
    </source>
</evidence>
<dbReference type="GO" id="GO:0016787">
    <property type="term" value="F:hydrolase activity"/>
    <property type="evidence" value="ECO:0007669"/>
    <property type="project" value="UniProtKB-KW"/>
</dbReference>
<dbReference type="SUPFAM" id="SSF56672">
    <property type="entry name" value="DNA/RNA polymerases"/>
    <property type="match status" value="1"/>
</dbReference>
<organism evidence="8 9">
    <name type="scientific">Gossypium australe</name>
    <dbReference type="NCBI Taxonomy" id="47621"/>
    <lineage>
        <taxon>Eukaryota</taxon>
        <taxon>Viridiplantae</taxon>
        <taxon>Streptophyta</taxon>
        <taxon>Embryophyta</taxon>
        <taxon>Tracheophyta</taxon>
        <taxon>Spermatophyta</taxon>
        <taxon>Magnoliopsida</taxon>
        <taxon>eudicotyledons</taxon>
        <taxon>Gunneridae</taxon>
        <taxon>Pentapetalae</taxon>
        <taxon>rosids</taxon>
        <taxon>malvids</taxon>
        <taxon>Malvales</taxon>
        <taxon>Malvaceae</taxon>
        <taxon>Malvoideae</taxon>
        <taxon>Gossypium</taxon>
    </lineage>
</organism>
<dbReference type="InterPro" id="IPR043502">
    <property type="entry name" value="DNA/RNA_pol_sf"/>
</dbReference>
<evidence type="ECO:0000259" key="7">
    <source>
        <dbReference type="Pfam" id="PF17917"/>
    </source>
</evidence>
<keyword evidence="6" id="KW-0695">RNA-directed DNA polymerase</keyword>
<proteinExistence type="predicted"/>
<dbReference type="AlphaFoldDB" id="A0A5B6WGG6"/>
<dbReference type="PANTHER" id="PTHR37984:SF5">
    <property type="entry name" value="PROTEIN NYNRIN-LIKE"/>
    <property type="match status" value="1"/>
</dbReference>
<dbReference type="GO" id="GO:0003964">
    <property type="term" value="F:RNA-directed DNA polymerase activity"/>
    <property type="evidence" value="ECO:0007669"/>
    <property type="project" value="UniProtKB-KW"/>
</dbReference>
<evidence type="ECO:0000313" key="8">
    <source>
        <dbReference type="EMBL" id="KAA3480981.1"/>
    </source>
</evidence>
<dbReference type="OrthoDB" id="123497at2759"/>
<sequence>MNLMNWFVVVFIDDILVYSKIERDYDKHLRILREKEFYVKLSKCEFWLNEDAEGIQVDPEKIEAILDWKQPKNVTELLSFLSLVGYYWRFVEGDASHTCLGCVMIQKGKVVVYVSKQLKQHEGNYPTHYIYGERCIIYTDHHSLKQCYWIELLKEYDCTIEYHPSKVNVVADALGHNSMFELRVMFGRLSLFNDGGILAELLIKST</sequence>
<accession>A0A5B6WGG6</accession>
<evidence type="ECO:0000256" key="6">
    <source>
        <dbReference type="ARBA" id="ARBA00022918"/>
    </source>
</evidence>
<evidence type="ECO:0000256" key="1">
    <source>
        <dbReference type="ARBA" id="ARBA00022679"/>
    </source>
</evidence>
<keyword evidence="4" id="KW-0255">Endonuclease</keyword>
<keyword evidence="5" id="KW-0378">Hydrolase</keyword>